<dbReference type="STRING" id="56857.A0A200QFI4"/>
<accession>A0A200QFI4</accession>
<sequence>MNEEMRISDILTNETLNDEEKEEDFAINMTKHKNRKIGGNNPIIACSSFRSVISRWIPSLKRSKDSSNSSRRRLAASLNSEGSQMRVETNGGDSVLLDSASNKRDVCNEDDDDDGSKANKSAISILPTDSEMANSSGRYMKDDSFSLGLGAGFVFLMVACKNEFNKMIELRSQVEVLIKDVKDDIRREDVICQPSKLKDVLDFSITSSPVVENTKYNAIIRNYVSSNDLVKTDVFEERDRHLECSQTKVEYVQGIDQLEAEFEAELERLQFSLETEDSLEHSRQQEQEMIDENTDCIGSHSSSDGVVDDPVEMDNGENSGVSPYELERKLHELVEARQQERIKELECALECAKQKLHQKEIEVSLWKNAATLITQHVSESSCLSR</sequence>
<gene>
    <name evidence="3" type="ORF">BVC80_1785g4</name>
</gene>
<proteinExistence type="predicted"/>
<keyword evidence="1" id="KW-0175">Coiled coil</keyword>
<dbReference type="FunCoup" id="A0A200QFI4">
    <property type="interactions" value="179"/>
</dbReference>
<dbReference type="GO" id="GO:0008356">
    <property type="term" value="P:asymmetric cell division"/>
    <property type="evidence" value="ECO:0007669"/>
    <property type="project" value="InterPro"/>
</dbReference>
<feature type="coiled-coil region" evidence="1">
    <location>
        <begin position="335"/>
        <end position="362"/>
    </location>
</feature>
<dbReference type="OrthoDB" id="1916242at2759"/>
<evidence type="ECO:0000313" key="4">
    <source>
        <dbReference type="Proteomes" id="UP000195402"/>
    </source>
</evidence>
<evidence type="ECO:0000313" key="3">
    <source>
        <dbReference type="EMBL" id="OVA09226.1"/>
    </source>
</evidence>
<dbReference type="PANTHER" id="PTHR33476">
    <property type="entry name" value="EMB|CAB62613.1"/>
    <property type="match status" value="1"/>
</dbReference>
<dbReference type="PANTHER" id="PTHR33476:SF22">
    <property type="entry name" value="PROTEIN POLAR LOCALIZATION DURING ASYMMETRIC DIVISION AND REDISTRIBUTION"/>
    <property type="match status" value="1"/>
</dbReference>
<dbReference type="EMBL" id="MVGT01002161">
    <property type="protein sequence ID" value="OVA09226.1"/>
    <property type="molecule type" value="Genomic_DNA"/>
</dbReference>
<dbReference type="InParanoid" id="A0A200QFI4"/>
<reference evidence="3 4" key="1">
    <citation type="journal article" date="2017" name="Mol. Plant">
        <title>The Genome of Medicinal Plant Macleaya cordata Provides New Insights into Benzylisoquinoline Alkaloids Metabolism.</title>
        <authorList>
            <person name="Liu X."/>
            <person name="Liu Y."/>
            <person name="Huang P."/>
            <person name="Ma Y."/>
            <person name="Qing Z."/>
            <person name="Tang Q."/>
            <person name="Cao H."/>
            <person name="Cheng P."/>
            <person name="Zheng Y."/>
            <person name="Yuan Z."/>
            <person name="Zhou Y."/>
            <person name="Liu J."/>
            <person name="Tang Z."/>
            <person name="Zhuo Y."/>
            <person name="Zhang Y."/>
            <person name="Yu L."/>
            <person name="Huang J."/>
            <person name="Yang P."/>
            <person name="Peng Q."/>
            <person name="Zhang J."/>
            <person name="Jiang W."/>
            <person name="Zhang Z."/>
            <person name="Lin K."/>
            <person name="Ro D.K."/>
            <person name="Chen X."/>
            <person name="Xiong X."/>
            <person name="Shang Y."/>
            <person name="Huang S."/>
            <person name="Zeng J."/>
        </authorList>
    </citation>
    <scope>NUCLEOTIDE SEQUENCE [LARGE SCALE GENOMIC DNA]</scope>
    <source>
        <strain evidence="4">cv. BLH2017</strain>
        <tissue evidence="3">Root</tissue>
    </source>
</reference>
<dbReference type="AlphaFoldDB" id="A0A200QFI4"/>
<organism evidence="3 4">
    <name type="scientific">Macleaya cordata</name>
    <name type="common">Five-seeded plume-poppy</name>
    <name type="synonym">Bocconia cordata</name>
    <dbReference type="NCBI Taxonomy" id="56857"/>
    <lineage>
        <taxon>Eukaryota</taxon>
        <taxon>Viridiplantae</taxon>
        <taxon>Streptophyta</taxon>
        <taxon>Embryophyta</taxon>
        <taxon>Tracheophyta</taxon>
        <taxon>Spermatophyta</taxon>
        <taxon>Magnoliopsida</taxon>
        <taxon>Ranunculales</taxon>
        <taxon>Papaveraceae</taxon>
        <taxon>Papaveroideae</taxon>
        <taxon>Macleaya</taxon>
    </lineage>
</organism>
<dbReference type="OMA" id="DSEEMRF"/>
<evidence type="ECO:0000256" key="2">
    <source>
        <dbReference type="SAM" id="MobiDB-lite"/>
    </source>
</evidence>
<comment type="caution">
    <text evidence="3">The sequence shown here is derived from an EMBL/GenBank/DDBJ whole genome shotgun (WGS) entry which is preliminary data.</text>
</comment>
<protein>
    <recommendedName>
        <fullName evidence="5">Protein POLAR LOCALIZATION DURING ASYMMETRIC DIVISION AND REDISTRIBUTION</fullName>
    </recommendedName>
</protein>
<name>A0A200QFI4_MACCD</name>
<evidence type="ECO:0000256" key="1">
    <source>
        <dbReference type="SAM" id="Coils"/>
    </source>
</evidence>
<keyword evidence="4" id="KW-1185">Reference proteome</keyword>
<dbReference type="InterPro" id="IPR040348">
    <property type="entry name" value="POLAR-like"/>
</dbReference>
<evidence type="ECO:0008006" key="5">
    <source>
        <dbReference type="Google" id="ProtNLM"/>
    </source>
</evidence>
<dbReference type="Proteomes" id="UP000195402">
    <property type="component" value="Unassembled WGS sequence"/>
</dbReference>
<feature type="region of interest" description="Disordered" evidence="2">
    <location>
        <begin position="61"/>
        <end position="127"/>
    </location>
</feature>